<keyword evidence="2" id="KW-1185">Reference proteome</keyword>
<proteinExistence type="predicted"/>
<comment type="caution">
    <text evidence="1">The sequence shown here is derived from an EMBL/GenBank/DDBJ whole genome shotgun (WGS) entry which is preliminary data.</text>
</comment>
<reference evidence="1 2" key="1">
    <citation type="journal article" date="2018" name="Front. Plant Sci.">
        <title>Red Clover (Trifolium pratense) and Zigzag Clover (T. medium) - A Picture of Genomic Similarities and Differences.</title>
        <authorList>
            <person name="Dluhosova J."/>
            <person name="Istvanek J."/>
            <person name="Nedelnik J."/>
            <person name="Repkova J."/>
        </authorList>
    </citation>
    <scope>NUCLEOTIDE SEQUENCE [LARGE SCALE GENOMIC DNA]</scope>
    <source>
        <strain evidence="2">cv. 10/8</strain>
        <tissue evidence="1">Leaf</tissue>
    </source>
</reference>
<evidence type="ECO:0000313" key="1">
    <source>
        <dbReference type="EMBL" id="MCI03212.1"/>
    </source>
</evidence>
<organism evidence="1 2">
    <name type="scientific">Trifolium medium</name>
    <dbReference type="NCBI Taxonomy" id="97028"/>
    <lineage>
        <taxon>Eukaryota</taxon>
        <taxon>Viridiplantae</taxon>
        <taxon>Streptophyta</taxon>
        <taxon>Embryophyta</taxon>
        <taxon>Tracheophyta</taxon>
        <taxon>Spermatophyta</taxon>
        <taxon>Magnoliopsida</taxon>
        <taxon>eudicotyledons</taxon>
        <taxon>Gunneridae</taxon>
        <taxon>Pentapetalae</taxon>
        <taxon>rosids</taxon>
        <taxon>fabids</taxon>
        <taxon>Fabales</taxon>
        <taxon>Fabaceae</taxon>
        <taxon>Papilionoideae</taxon>
        <taxon>50 kb inversion clade</taxon>
        <taxon>NPAAA clade</taxon>
        <taxon>Hologalegina</taxon>
        <taxon>IRL clade</taxon>
        <taxon>Trifolieae</taxon>
        <taxon>Trifolium</taxon>
    </lineage>
</organism>
<sequence>MALEQPLCRDATHDTMKIFIKSRRRDEWYSKNAALKGFWLGKAWHHKDVSSSPTLPWRGKQQTIQVGGVETRSKFGVTNLPQSYFQQYPHMGNLEAHFQIQHERVADHHTYVRAVWEQQQAAYQTQSRHKQVDTQITSWTY</sequence>
<accession>A0A392NUV4</accession>
<evidence type="ECO:0000313" key="2">
    <source>
        <dbReference type="Proteomes" id="UP000265520"/>
    </source>
</evidence>
<name>A0A392NUV4_9FABA</name>
<dbReference type="EMBL" id="LXQA010051474">
    <property type="protein sequence ID" value="MCI03212.1"/>
    <property type="molecule type" value="Genomic_DNA"/>
</dbReference>
<dbReference type="AlphaFoldDB" id="A0A392NUV4"/>
<dbReference type="Proteomes" id="UP000265520">
    <property type="component" value="Unassembled WGS sequence"/>
</dbReference>
<protein>
    <submittedName>
        <fullName evidence="1">Uncharacterized protein</fullName>
    </submittedName>
</protein>